<keyword evidence="2" id="KW-0732">Signal</keyword>
<feature type="transmembrane region" description="Helical" evidence="1">
    <location>
        <begin position="209"/>
        <end position="227"/>
    </location>
</feature>
<feature type="chain" id="PRO_5044203687" evidence="2">
    <location>
        <begin position="16"/>
        <end position="347"/>
    </location>
</feature>
<keyword evidence="4" id="KW-1185">Reference proteome</keyword>
<keyword evidence="1" id="KW-1133">Transmembrane helix</keyword>
<dbReference type="AlphaFoldDB" id="A0A8J2JHK7"/>
<protein>
    <submittedName>
        <fullName evidence="3">Uncharacterized protein</fullName>
    </submittedName>
</protein>
<gene>
    <name evidence="3" type="ORF">AFUS01_LOCUS9603</name>
</gene>
<feature type="transmembrane region" description="Helical" evidence="1">
    <location>
        <begin position="89"/>
        <end position="110"/>
    </location>
</feature>
<evidence type="ECO:0000256" key="2">
    <source>
        <dbReference type="SAM" id="SignalP"/>
    </source>
</evidence>
<name>A0A8J2JHK7_9HEXA</name>
<evidence type="ECO:0000256" key="1">
    <source>
        <dbReference type="SAM" id="Phobius"/>
    </source>
</evidence>
<keyword evidence="1" id="KW-0812">Transmembrane</keyword>
<proteinExistence type="predicted"/>
<dbReference type="EMBL" id="CAJVCH010069531">
    <property type="protein sequence ID" value="CAG7720321.1"/>
    <property type="molecule type" value="Genomic_DNA"/>
</dbReference>
<reference evidence="3" key="1">
    <citation type="submission" date="2021-06" db="EMBL/GenBank/DDBJ databases">
        <authorList>
            <person name="Hodson N. C."/>
            <person name="Mongue J. A."/>
            <person name="Jaron S. K."/>
        </authorList>
    </citation>
    <scope>NUCLEOTIDE SEQUENCE</scope>
</reference>
<feature type="transmembrane region" description="Helical" evidence="1">
    <location>
        <begin position="247"/>
        <end position="266"/>
    </location>
</feature>
<sequence>MGCIIVLLLHTLSAAFTLFHTGSLIFENKGNVIAYFDFFNKISVNCGIYIHAYMHWIRLDVVEAFIEAIQISPVIRCCRTPVWKAMMVPGFICTLVLYLTCTWWILIFGIDVSSWNGFSVSAQMAAREMFWWDRNKDVNPWLPLRIVAILGQVIDSLCSHTSLNTYLPVQLYCAYYIVRDFFTTMLNGRMDSVEALALFREYVVLMKKVNAYLGLYVMQYMVMTMTYHSIHLFDMLNSTTIWWKISTYAYVAYVVNFYFLLSLIFIETKKMKKWLWKDRNYLKIPYHQLITIMYDLLNYNYQFGIRLGKFFTTTVEFCGGILAKTMGHSMLIKLAEQNLMSQIMSKS</sequence>
<organism evidence="3 4">
    <name type="scientific">Allacma fusca</name>
    <dbReference type="NCBI Taxonomy" id="39272"/>
    <lineage>
        <taxon>Eukaryota</taxon>
        <taxon>Metazoa</taxon>
        <taxon>Ecdysozoa</taxon>
        <taxon>Arthropoda</taxon>
        <taxon>Hexapoda</taxon>
        <taxon>Collembola</taxon>
        <taxon>Symphypleona</taxon>
        <taxon>Sminthuridae</taxon>
        <taxon>Allacma</taxon>
    </lineage>
</organism>
<dbReference type="Proteomes" id="UP000708208">
    <property type="component" value="Unassembled WGS sequence"/>
</dbReference>
<evidence type="ECO:0000313" key="3">
    <source>
        <dbReference type="EMBL" id="CAG7720321.1"/>
    </source>
</evidence>
<evidence type="ECO:0000313" key="4">
    <source>
        <dbReference type="Proteomes" id="UP000708208"/>
    </source>
</evidence>
<keyword evidence="1" id="KW-0472">Membrane</keyword>
<feature type="signal peptide" evidence="2">
    <location>
        <begin position="1"/>
        <end position="15"/>
    </location>
</feature>
<accession>A0A8J2JHK7</accession>
<comment type="caution">
    <text evidence="3">The sequence shown here is derived from an EMBL/GenBank/DDBJ whole genome shotgun (WGS) entry which is preliminary data.</text>
</comment>